<dbReference type="EMBL" id="JAGFMF010012286">
    <property type="protein sequence ID" value="KAG8504690.1"/>
    <property type="molecule type" value="Genomic_DNA"/>
</dbReference>
<gene>
    <name evidence="1" type="ORF">J0S82_013777</name>
</gene>
<protein>
    <submittedName>
        <fullName evidence="1">Uncharacterized protein</fullName>
    </submittedName>
</protein>
<sequence>MVNVPIICWTVCWKCGKHPAHRVTHTRIARILCLPREGGSWQGAEWLRKRLKLPGRWC</sequence>
<proteinExistence type="predicted"/>
<dbReference type="AlphaFoldDB" id="A0A8J5ZMP9"/>
<keyword evidence="2" id="KW-1185">Reference proteome</keyword>
<dbReference type="Proteomes" id="UP000700334">
    <property type="component" value="Unassembled WGS sequence"/>
</dbReference>
<comment type="caution">
    <text evidence="1">The sequence shown here is derived from an EMBL/GenBank/DDBJ whole genome shotgun (WGS) entry which is preliminary data.</text>
</comment>
<evidence type="ECO:0000313" key="2">
    <source>
        <dbReference type="Proteomes" id="UP000700334"/>
    </source>
</evidence>
<accession>A0A8J5ZMP9</accession>
<evidence type="ECO:0000313" key="1">
    <source>
        <dbReference type="EMBL" id="KAG8504690.1"/>
    </source>
</evidence>
<name>A0A8J5ZMP9_GALPY</name>
<organism evidence="1 2">
    <name type="scientific">Galemys pyrenaicus</name>
    <name type="common">Iberian desman</name>
    <name type="synonym">Pyrenean desman</name>
    <dbReference type="NCBI Taxonomy" id="202257"/>
    <lineage>
        <taxon>Eukaryota</taxon>
        <taxon>Metazoa</taxon>
        <taxon>Chordata</taxon>
        <taxon>Craniata</taxon>
        <taxon>Vertebrata</taxon>
        <taxon>Euteleostomi</taxon>
        <taxon>Mammalia</taxon>
        <taxon>Eutheria</taxon>
        <taxon>Laurasiatheria</taxon>
        <taxon>Eulipotyphla</taxon>
        <taxon>Talpidae</taxon>
        <taxon>Galemys</taxon>
    </lineage>
</organism>
<reference evidence="1" key="1">
    <citation type="journal article" date="2021" name="Evol. Appl.">
        <title>The genome of the Pyrenean desman and the effects of bottlenecks and inbreeding on the genomic landscape of an endangered species.</title>
        <authorList>
            <person name="Escoda L."/>
            <person name="Castresana J."/>
        </authorList>
    </citation>
    <scope>NUCLEOTIDE SEQUENCE</scope>
    <source>
        <strain evidence="1">IBE-C5619</strain>
    </source>
</reference>